<organism evidence="1">
    <name type="scientific">termite gut metagenome</name>
    <dbReference type="NCBI Taxonomy" id="433724"/>
    <lineage>
        <taxon>unclassified sequences</taxon>
        <taxon>metagenomes</taxon>
        <taxon>organismal metagenomes</taxon>
    </lineage>
</organism>
<proteinExistence type="predicted"/>
<protein>
    <recommendedName>
        <fullName evidence="2">Adenosine kinase</fullName>
    </recommendedName>
</protein>
<evidence type="ECO:0000313" key="1">
    <source>
        <dbReference type="EMBL" id="KAA6304079.1"/>
    </source>
</evidence>
<gene>
    <name evidence="1" type="ORF">EZS27_044277</name>
</gene>
<reference evidence="1" key="1">
    <citation type="submission" date="2019-03" db="EMBL/GenBank/DDBJ databases">
        <title>Single cell metagenomics reveals metabolic interactions within the superorganism composed of flagellate Streblomastix strix and complex community of Bacteroidetes bacteria on its surface.</title>
        <authorList>
            <person name="Treitli S.C."/>
            <person name="Kolisko M."/>
            <person name="Husnik F."/>
            <person name="Keeling P."/>
            <person name="Hampl V."/>
        </authorList>
    </citation>
    <scope>NUCLEOTIDE SEQUENCE</scope>
    <source>
        <strain evidence="1">STM</strain>
    </source>
</reference>
<evidence type="ECO:0008006" key="2">
    <source>
        <dbReference type="Google" id="ProtNLM"/>
    </source>
</evidence>
<accession>A0A5J4P6S7</accession>
<dbReference type="AlphaFoldDB" id="A0A5J4P6S7"/>
<name>A0A5J4P6S7_9ZZZZ</name>
<sequence>MFLNCIAKIIGYFEICNIFVEKNKMDKIIGIGNALIDVLVPIQNDTILKEMDLPRGSMQLID</sequence>
<dbReference type="EMBL" id="SNRY01011801">
    <property type="protein sequence ID" value="KAA6304079.1"/>
    <property type="molecule type" value="Genomic_DNA"/>
</dbReference>
<feature type="non-terminal residue" evidence="1">
    <location>
        <position position="62"/>
    </location>
</feature>
<comment type="caution">
    <text evidence="1">The sequence shown here is derived from an EMBL/GenBank/DDBJ whole genome shotgun (WGS) entry which is preliminary data.</text>
</comment>